<keyword evidence="2" id="KW-1185">Reference proteome</keyword>
<comment type="caution">
    <text evidence="1">The sequence shown here is derived from an EMBL/GenBank/DDBJ whole genome shotgun (WGS) entry which is preliminary data.</text>
</comment>
<feature type="non-terminal residue" evidence="1">
    <location>
        <position position="71"/>
    </location>
</feature>
<dbReference type="EMBL" id="CAJVPM010008814">
    <property type="protein sequence ID" value="CAG8558414.1"/>
    <property type="molecule type" value="Genomic_DNA"/>
</dbReference>
<evidence type="ECO:0000313" key="1">
    <source>
        <dbReference type="EMBL" id="CAG8558414.1"/>
    </source>
</evidence>
<dbReference type="Proteomes" id="UP000789860">
    <property type="component" value="Unassembled WGS sequence"/>
</dbReference>
<reference evidence="1" key="1">
    <citation type="submission" date="2021-06" db="EMBL/GenBank/DDBJ databases">
        <authorList>
            <person name="Kallberg Y."/>
            <person name="Tangrot J."/>
            <person name="Rosling A."/>
        </authorList>
    </citation>
    <scope>NUCLEOTIDE SEQUENCE</scope>
    <source>
        <strain evidence="1">AU212A</strain>
    </source>
</reference>
<protein>
    <submittedName>
        <fullName evidence="1">1409_t:CDS:1</fullName>
    </submittedName>
</protein>
<organism evidence="1 2">
    <name type="scientific">Scutellospora calospora</name>
    <dbReference type="NCBI Taxonomy" id="85575"/>
    <lineage>
        <taxon>Eukaryota</taxon>
        <taxon>Fungi</taxon>
        <taxon>Fungi incertae sedis</taxon>
        <taxon>Mucoromycota</taxon>
        <taxon>Glomeromycotina</taxon>
        <taxon>Glomeromycetes</taxon>
        <taxon>Diversisporales</taxon>
        <taxon>Gigasporaceae</taxon>
        <taxon>Scutellospora</taxon>
    </lineage>
</organism>
<proteinExistence type="predicted"/>
<name>A0ACA9M027_9GLOM</name>
<evidence type="ECO:0000313" key="2">
    <source>
        <dbReference type="Proteomes" id="UP000789860"/>
    </source>
</evidence>
<sequence length="71" mass="7918">MCIDEHLENSSTEKQQDISRTSENNNTQASVSKRTEGITITTEDTNIEKDSKTQEISLTNATTSNKKIAQE</sequence>
<accession>A0ACA9M027</accession>
<gene>
    <name evidence="1" type="ORF">SCALOS_LOCUS5425</name>
</gene>